<dbReference type="InterPro" id="IPR036396">
    <property type="entry name" value="Cyt_P450_sf"/>
</dbReference>
<dbReference type="GO" id="GO:0008168">
    <property type="term" value="F:methyltransferase activity"/>
    <property type="evidence" value="ECO:0007669"/>
    <property type="project" value="UniProtKB-KW"/>
</dbReference>
<evidence type="ECO:0000256" key="6">
    <source>
        <dbReference type="RuleBase" id="RU000461"/>
    </source>
</evidence>
<dbReference type="GO" id="GO:0044550">
    <property type="term" value="P:secondary metabolite biosynthetic process"/>
    <property type="evidence" value="ECO:0007669"/>
    <property type="project" value="UniProtKB-ARBA"/>
</dbReference>
<dbReference type="SUPFAM" id="SSF48264">
    <property type="entry name" value="Cytochrome P450"/>
    <property type="match status" value="1"/>
</dbReference>
<dbReference type="Pfam" id="PF00067">
    <property type="entry name" value="p450"/>
    <property type="match status" value="1"/>
</dbReference>
<dbReference type="OrthoDB" id="3934656at2759"/>
<dbReference type="PANTHER" id="PTHR24305">
    <property type="entry name" value="CYTOCHROME P450"/>
    <property type="match status" value="1"/>
</dbReference>
<dbReference type="GO" id="GO:0020037">
    <property type="term" value="F:heme binding"/>
    <property type="evidence" value="ECO:0007669"/>
    <property type="project" value="InterPro"/>
</dbReference>
<dbReference type="STRING" id="112498.A0A2D3VAV8"/>
<dbReference type="PANTHER" id="PTHR24305:SF235">
    <property type="entry name" value="CYTOCHROME P450 MONOOXYGENASE APDB-RELATED"/>
    <property type="match status" value="1"/>
</dbReference>
<dbReference type="GO" id="GO:0004497">
    <property type="term" value="F:monooxygenase activity"/>
    <property type="evidence" value="ECO:0007669"/>
    <property type="project" value="UniProtKB-KW"/>
</dbReference>
<organism evidence="7 8">
    <name type="scientific">Ramularia collo-cygni</name>
    <dbReference type="NCBI Taxonomy" id="112498"/>
    <lineage>
        <taxon>Eukaryota</taxon>
        <taxon>Fungi</taxon>
        <taxon>Dikarya</taxon>
        <taxon>Ascomycota</taxon>
        <taxon>Pezizomycotina</taxon>
        <taxon>Dothideomycetes</taxon>
        <taxon>Dothideomycetidae</taxon>
        <taxon>Mycosphaerellales</taxon>
        <taxon>Mycosphaerellaceae</taxon>
        <taxon>Ramularia</taxon>
    </lineage>
</organism>
<keyword evidence="7" id="KW-0808">Transferase</keyword>
<keyword evidence="2 5" id="KW-0479">Metal-binding</keyword>
<dbReference type="PRINTS" id="PR00463">
    <property type="entry name" value="EP450I"/>
</dbReference>
<accession>A0A2D3VAV8</accession>
<evidence type="ECO:0000256" key="4">
    <source>
        <dbReference type="ARBA" id="ARBA00023004"/>
    </source>
</evidence>
<dbReference type="PROSITE" id="PS00086">
    <property type="entry name" value="CYTOCHROME_P450"/>
    <property type="match status" value="1"/>
</dbReference>
<reference evidence="7 8" key="1">
    <citation type="submission" date="2016-03" db="EMBL/GenBank/DDBJ databases">
        <authorList>
            <person name="Ploux O."/>
        </authorList>
    </citation>
    <scope>NUCLEOTIDE SEQUENCE [LARGE SCALE GENOMIC DNA]</scope>
    <source>
        <strain evidence="7 8">URUG2</strain>
    </source>
</reference>
<evidence type="ECO:0000313" key="8">
    <source>
        <dbReference type="Proteomes" id="UP000225277"/>
    </source>
</evidence>
<protein>
    <submittedName>
        <fullName evidence="7">Related to pisatin demethylase / cytochrome P450 monooxygenase</fullName>
    </submittedName>
</protein>
<comment type="cofactor">
    <cofactor evidence="1 5">
        <name>heme</name>
        <dbReference type="ChEBI" id="CHEBI:30413"/>
    </cofactor>
</comment>
<dbReference type="GO" id="GO:0005506">
    <property type="term" value="F:iron ion binding"/>
    <property type="evidence" value="ECO:0007669"/>
    <property type="project" value="InterPro"/>
</dbReference>
<keyword evidence="5 6" id="KW-0349">Heme</keyword>
<evidence type="ECO:0000256" key="1">
    <source>
        <dbReference type="ARBA" id="ARBA00001971"/>
    </source>
</evidence>
<evidence type="ECO:0000256" key="5">
    <source>
        <dbReference type="PIRSR" id="PIRSR602401-1"/>
    </source>
</evidence>
<dbReference type="GO" id="GO:0016705">
    <property type="term" value="F:oxidoreductase activity, acting on paired donors, with incorporation or reduction of molecular oxygen"/>
    <property type="evidence" value="ECO:0007669"/>
    <property type="project" value="InterPro"/>
</dbReference>
<dbReference type="InterPro" id="IPR017972">
    <property type="entry name" value="Cyt_P450_CS"/>
</dbReference>
<sequence length="362" mass="40709">MEHLIDDVVNLSLQQLHRYASERRTVRLDAWTMFFAYEVVSSLALGQTTGFLERGEDVNGIIESNHMGFWLNSNVGYLPGQSTWFANYYFLWFMTKLGSNFAAISDWIDGAVKDGRISQTNYTPRRSDLLQCFFEMTDMDGKPASDEEVASEIGNVLGAGADTTGTLIVAALRYLIANPDDYRRVQQEVDNEHRESGLSNDQEIKYASLAKLPFLCAVIQESLRLHPSIVYQLPRESLTSATMVGDYLIPPGVSISVSPTAANRSTEVFGLDANTWRPQRWIEKDESADSVPSQDSLMTFGRGSRGCLGKNLALVEAHKYIASFVRNFEASFKDPEYQGKIKSFFFAKIEDVEVVLVSRRRQ</sequence>
<dbReference type="AlphaFoldDB" id="A0A2D3VAV8"/>
<dbReference type="GeneID" id="35604868"/>
<dbReference type="PRINTS" id="PR00385">
    <property type="entry name" value="P450"/>
</dbReference>
<keyword evidence="7" id="KW-0489">Methyltransferase</keyword>
<keyword evidence="8" id="KW-1185">Reference proteome</keyword>
<name>A0A2D3VAV8_9PEZI</name>
<gene>
    <name evidence="7" type="ORF">RCC_09807</name>
</gene>
<dbReference type="EMBL" id="FJUY01000019">
    <property type="protein sequence ID" value="CZT24090.1"/>
    <property type="molecule type" value="Genomic_DNA"/>
</dbReference>
<keyword evidence="4 5" id="KW-0408">Iron</keyword>
<dbReference type="GO" id="GO:0032259">
    <property type="term" value="P:methylation"/>
    <property type="evidence" value="ECO:0007669"/>
    <property type="project" value="UniProtKB-KW"/>
</dbReference>
<proteinExistence type="inferred from homology"/>
<comment type="similarity">
    <text evidence="6">Belongs to the cytochrome P450 family.</text>
</comment>
<keyword evidence="6 7" id="KW-0503">Monooxygenase</keyword>
<feature type="binding site" description="axial binding residue" evidence="5">
    <location>
        <position position="307"/>
    </location>
    <ligand>
        <name>heme</name>
        <dbReference type="ChEBI" id="CHEBI:30413"/>
    </ligand>
    <ligandPart>
        <name>Fe</name>
        <dbReference type="ChEBI" id="CHEBI:18248"/>
    </ligandPart>
</feature>
<keyword evidence="3 6" id="KW-0560">Oxidoreductase</keyword>
<dbReference type="Gene3D" id="1.10.630.10">
    <property type="entry name" value="Cytochrome P450"/>
    <property type="match status" value="1"/>
</dbReference>
<dbReference type="RefSeq" id="XP_023630814.1">
    <property type="nucleotide sequence ID" value="XM_023775046.1"/>
</dbReference>
<dbReference type="Proteomes" id="UP000225277">
    <property type="component" value="Unassembled WGS sequence"/>
</dbReference>
<evidence type="ECO:0000256" key="2">
    <source>
        <dbReference type="ARBA" id="ARBA00022723"/>
    </source>
</evidence>
<dbReference type="InterPro" id="IPR002401">
    <property type="entry name" value="Cyt_P450_E_grp-I"/>
</dbReference>
<dbReference type="InterPro" id="IPR001128">
    <property type="entry name" value="Cyt_P450"/>
</dbReference>
<evidence type="ECO:0000313" key="7">
    <source>
        <dbReference type="EMBL" id="CZT24090.1"/>
    </source>
</evidence>
<evidence type="ECO:0000256" key="3">
    <source>
        <dbReference type="ARBA" id="ARBA00023002"/>
    </source>
</evidence>
<dbReference type="InterPro" id="IPR050121">
    <property type="entry name" value="Cytochrome_P450_monoxygenase"/>
</dbReference>